<dbReference type="InterPro" id="IPR058030">
    <property type="entry name" value="TRIM8/14/16/25/29/45/65_CC"/>
</dbReference>
<evidence type="ECO:0000259" key="8">
    <source>
        <dbReference type="PROSITE" id="PS50119"/>
    </source>
</evidence>
<dbReference type="InterPro" id="IPR051051">
    <property type="entry name" value="E3_ubiq-ligase_TRIM/RNF"/>
</dbReference>
<dbReference type="InterPro" id="IPR013083">
    <property type="entry name" value="Znf_RING/FYVE/PHD"/>
</dbReference>
<dbReference type="GO" id="GO:0016874">
    <property type="term" value="F:ligase activity"/>
    <property type="evidence" value="ECO:0007669"/>
    <property type="project" value="UniProtKB-KW"/>
</dbReference>
<dbReference type="Pfam" id="PF25600">
    <property type="entry name" value="TRIM_CC"/>
    <property type="match status" value="1"/>
</dbReference>
<keyword evidence="3" id="KW-0862">Zinc</keyword>
<evidence type="ECO:0000256" key="4">
    <source>
        <dbReference type="PROSITE-ProRule" id="PRU00024"/>
    </source>
</evidence>
<evidence type="ECO:0000256" key="2">
    <source>
        <dbReference type="ARBA" id="ARBA00022771"/>
    </source>
</evidence>
<dbReference type="Gene3D" id="3.30.40.10">
    <property type="entry name" value="Zinc/RING finger domain, C3HC4 (zinc finger)"/>
    <property type="match status" value="1"/>
</dbReference>
<feature type="compositionally biased region" description="Polar residues" evidence="6">
    <location>
        <begin position="166"/>
        <end position="191"/>
    </location>
</feature>
<dbReference type="Pfam" id="PF00643">
    <property type="entry name" value="zf-B_box"/>
    <property type="match status" value="1"/>
</dbReference>
<dbReference type="Gene3D" id="3.30.160.60">
    <property type="entry name" value="Classic Zinc Finger"/>
    <property type="match status" value="1"/>
</dbReference>
<evidence type="ECO:0000256" key="6">
    <source>
        <dbReference type="SAM" id="MobiDB-lite"/>
    </source>
</evidence>
<dbReference type="SMART" id="SM00184">
    <property type="entry name" value="RING"/>
    <property type="match status" value="1"/>
</dbReference>
<evidence type="ECO:0000256" key="1">
    <source>
        <dbReference type="ARBA" id="ARBA00022723"/>
    </source>
</evidence>
<sequence>MEEQKKRSKNGTLRHTISDVLMSCPVLTNMDPSPICFRMSIYGSFLSDDQFLCSICLDVFTNPSSIPCGHTFCMTCITKYWDRCQFFQCPLCKKTFHKRPDLHVNRTLREITEQFKSMTGGVAVVKREGGPPAEEGTQRRLGTPHGGTEEEDALRNTTDKIKIKTEPNSLPNTQVSSVPDHPSSLNSTSTVPTPPRRITRSDSRRRFTLSGGACSQNIPVCAIHQRGILMYCRTDQVCICPECEIEDHNDHDTVTVEAEWMETKAKLQVSEQEIQEMIRQRTRKIEEIKMSMTEVEMAVEKETAGSVCMFSMLSSAIERSQAELLEVMEINRRAAEQQADAMVKQLEKEIEELKTRDRALGELAQSDDHVHCVKTFQTLSSPPPSKDWSGVSLNVDLGTSAVYRSLATMVARFQEELQKVTESGFPGPLVEPVPVRAQPRAKRIQEYALDVTLDSHTAHPRLVLSEDLKIVSAHVQLLIIRMGFWCHFEGMRGSNCKRPCRCGVVIDTSMWQKTQRGLTGSSASWDNRPLRPGNITGRWRWAGRLTGIWAWHGNPSAGRGR</sequence>
<comment type="caution">
    <text evidence="9">The sequence shown here is derived from an EMBL/GenBank/DDBJ whole genome shotgun (WGS) entry which is preliminary data.</text>
</comment>
<evidence type="ECO:0000313" key="10">
    <source>
        <dbReference type="Proteomes" id="UP000646548"/>
    </source>
</evidence>
<organism evidence="9 10">
    <name type="scientific">Oryzias melastigma</name>
    <name type="common">Marine medaka</name>
    <dbReference type="NCBI Taxonomy" id="30732"/>
    <lineage>
        <taxon>Eukaryota</taxon>
        <taxon>Metazoa</taxon>
        <taxon>Chordata</taxon>
        <taxon>Craniata</taxon>
        <taxon>Vertebrata</taxon>
        <taxon>Euteleostomi</taxon>
        <taxon>Actinopterygii</taxon>
        <taxon>Neopterygii</taxon>
        <taxon>Teleostei</taxon>
        <taxon>Neoteleostei</taxon>
        <taxon>Acanthomorphata</taxon>
        <taxon>Ovalentaria</taxon>
        <taxon>Atherinomorphae</taxon>
        <taxon>Beloniformes</taxon>
        <taxon>Adrianichthyidae</taxon>
        <taxon>Oryziinae</taxon>
        <taxon>Oryzias</taxon>
    </lineage>
</organism>
<evidence type="ECO:0000259" key="7">
    <source>
        <dbReference type="PROSITE" id="PS50089"/>
    </source>
</evidence>
<feature type="compositionally biased region" description="Basic and acidic residues" evidence="6">
    <location>
        <begin position="153"/>
        <end position="165"/>
    </location>
</feature>
<dbReference type="InterPro" id="IPR043136">
    <property type="entry name" value="B30.2/SPRY_sf"/>
</dbReference>
<evidence type="ECO:0000313" key="9">
    <source>
        <dbReference type="EMBL" id="KAF6735273.1"/>
    </source>
</evidence>
<keyword evidence="9" id="KW-0436">Ligase</keyword>
<reference evidence="9" key="1">
    <citation type="journal article" name="BMC Genomics">
        <title>Long-read sequencing and de novo genome assembly of marine medaka (Oryzias melastigma).</title>
        <authorList>
            <person name="Liang P."/>
            <person name="Saqib H.S.A."/>
            <person name="Ni X."/>
            <person name="Shen Y."/>
        </authorList>
    </citation>
    <scope>NUCLEOTIDE SEQUENCE</scope>
    <source>
        <strain evidence="9">Bigg-433</strain>
    </source>
</reference>
<dbReference type="GO" id="GO:0008270">
    <property type="term" value="F:zinc ion binding"/>
    <property type="evidence" value="ECO:0007669"/>
    <property type="project" value="UniProtKB-KW"/>
</dbReference>
<proteinExistence type="predicted"/>
<feature type="region of interest" description="Disordered" evidence="6">
    <location>
        <begin position="126"/>
        <end position="203"/>
    </location>
</feature>
<dbReference type="CDD" id="cd19769">
    <property type="entry name" value="Bbox2_TRIM16-like"/>
    <property type="match status" value="1"/>
</dbReference>
<dbReference type="InterPro" id="IPR017907">
    <property type="entry name" value="Znf_RING_CS"/>
</dbReference>
<evidence type="ECO:0000256" key="3">
    <source>
        <dbReference type="ARBA" id="ARBA00022833"/>
    </source>
</evidence>
<dbReference type="PROSITE" id="PS50089">
    <property type="entry name" value="ZF_RING_2"/>
    <property type="match status" value="1"/>
</dbReference>
<dbReference type="EMBL" id="WKFB01000113">
    <property type="protein sequence ID" value="KAF6735273.1"/>
    <property type="molecule type" value="Genomic_DNA"/>
</dbReference>
<dbReference type="Gene3D" id="2.60.120.920">
    <property type="match status" value="1"/>
</dbReference>
<name>A0A834FJD1_ORYME</name>
<dbReference type="InterPro" id="IPR001841">
    <property type="entry name" value="Znf_RING"/>
</dbReference>
<feature type="domain" description="B box-type" evidence="8">
    <location>
        <begin position="216"/>
        <end position="256"/>
    </location>
</feature>
<accession>A0A834FJD1</accession>
<dbReference type="InterPro" id="IPR027370">
    <property type="entry name" value="Znf-RING_euk"/>
</dbReference>
<protein>
    <submittedName>
        <fullName evidence="9">E3 ubiquitin/ISG15 ligase TRIM25</fullName>
    </submittedName>
</protein>
<dbReference type="Pfam" id="PF13445">
    <property type="entry name" value="zf-RING_UBOX"/>
    <property type="match status" value="1"/>
</dbReference>
<feature type="domain" description="RING-type" evidence="7">
    <location>
        <begin position="53"/>
        <end position="93"/>
    </location>
</feature>
<dbReference type="InterPro" id="IPR000315">
    <property type="entry name" value="Znf_B-box"/>
</dbReference>
<keyword evidence="2 4" id="KW-0863">Zinc-finger</keyword>
<evidence type="ECO:0000256" key="5">
    <source>
        <dbReference type="SAM" id="Coils"/>
    </source>
</evidence>
<dbReference type="Proteomes" id="UP000646548">
    <property type="component" value="Unassembled WGS sequence"/>
</dbReference>
<dbReference type="PANTHER" id="PTHR25465:SF49">
    <property type="entry name" value="BLOODTHIRSTY-RELATED GENE FAMILY, MEMBER 1-RELATED"/>
    <property type="match status" value="1"/>
</dbReference>
<dbReference type="SUPFAM" id="SSF57850">
    <property type="entry name" value="RING/U-box"/>
    <property type="match status" value="1"/>
</dbReference>
<feature type="coiled-coil region" evidence="5">
    <location>
        <begin position="325"/>
        <end position="363"/>
    </location>
</feature>
<gene>
    <name evidence="9" type="ORF">FQA47_022001</name>
</gene>
<keyword evidence="5" id="KW-0175">Coiled coil</keyword>
<dbReference type="PANTHER" id="PTHR25465">
    <property type="entry name" value="B-BOX DOMAIN CONTAINING"/>
    <property type="match status" value="1"/>
</dbReference>
<dbReference type="AlphaFoldDB" id="A0A834FJD1"/>
<dbReference type="PROSITE" id="PS50119">
    <property type="entry name" value="ZF_BBOX"/>
    <property type="match status" value="1"/>
</dbReference>
<dbReference type="PROSITE" id="PS00518">
    <property type="entry name" value="ZF_RING_1"/>
    <property type="match status" value="1"/>
</dbReference>
<keyword evidence="1" id="KW-0479">Metal-binding</keyword>
<dbReference type="SMART" id="SM00336">
    <property type="entry name" value="BBOX"/>
    <property type="match status" value="1"/>
</dbReference>
<dbReference type="SUPFAM" id="SSF57845">
    <property type="entry name" value="B-box zinc-binding domain"/>
    <property type="match status" value="1"/>
</dbReference>